<dbReference type="GO" id="GO:0042981">
    <property type="term" value="P:regulation of apoptotic process"/>
    <property type="evidence" value="ECO:0007669"/>
    <property type="project" value="InterPro"/>
</dbReference>
<evidence type="ECO:0000313" key="2">
    <source>
        <dbReference type="EMBL" id="KAG9464853.1"/>
    </source>
</evidence>
<dbReference type="OrthoDB" id="8869108at2759"/>
<name>A0A8J6BKZ4_ELECQ</name>
<dbReference type="Pfam" id="PF00619">
    <property type="entry name" value="CARD"/>
    <property type="match status" value="1"/>
</dbReference>
<organism evidence="2 3">
    <name type="scientific">Eleutherodactylus coqui</name>
    <name type="common">Puerto Rican coqui</name>
    <dbReference type="NCBI Taxonomy" id="57060"/>
    <lineage>
        <taxon>Eukaryota</taxon>
        <taxon>Metazoa</taxon>
        <taxon>Chordata</taxon>
        <taxon>Craniata</taxon>
        <taxon>Vertebrata</taxon>
        <taxon>Euteleostomi</taxon>
        <taxon>Amphibia</taxon>
        <taxon>Batrachia</taxon>
        <taxon>Anura</taxon>
        <taxon>Neobatrachia</taxon>
        <taxon>Hyloidea</taxon>
        <taxon>Eleutherodactylidae</taxon>
        <taxon>Eleutherodactylinae</taxon>
        <taxon>Eleutherodactylus</taxon>
        <taxon>Eleutherodactylus</taxon>
    </lineage>
</organism>
<dbReference type="Gene3D" id="1.10.533.10">
    <property type="entry name" value="Death Domain, Fas"/>
    <property type="match status" value="1"/>
</dbReference>
<dbReference type="SUPFAM" id="SSF47986">
    <property type="entry name" value="DEATH domain"/>
    <property type="match status" value="1"/>
</dbReference>
<dbReference type="Proteomes" id="UP000770717">
    <property type="component" value="Unassembled WGS sequence"/>
</dbReference>
<dbReference type="EMBL" id="WNTK01003796">
    <property type="protein sequence ID" value="KAG9464853.1"/>
    <property type="molecule type" value="Genomic_DNA"/>
</dbReference>
<comment type="caution">
    <text evidence="2">The sequence shown here is derived from an EMBL/GenBank/DDBJ whole genome shotgun (WGS) entry which is preliminary data.</text>
</comment>
<sequence>MADELRRVQPQLIQRCSKPLIKGVVDVLQHLRILNDAEVESINEGSDLRADKCRLLIDTVIKKGDYSCNVLLREIKRQDPTLSEYLGITGTIIQFAGPGAAMNFNREQLNLNSKHFIEDFKKIDIDMY</sequence>
<dbReference type="InterPro" id="IPR011029">
    <property type="entry name" value="DEATH-like_dom_sf"/>
</dbReference>
<dbReference type="InterPro" id="IPR001315">
    <property type="entry name" value="CARD"/>
</dbReference>
<evidence type="ECO:0000259" key="1">
    <source>
        <dbReference type="PROSITE" id="PS50209"/>
    </source>
</evidence>
<evidence type="ECO:0000313" key="3">
    <source>
        <dbReference type="Proteomes" id="UP000770717"/>
    </source>
</evidence>
<dbReference type="AlphaFoldDB" id="A0A8J6BKZ4"/>
<proteinExistence type="predicted"/>
<protein>
    <recommendedName>
        <fullName evidence="1">CARD domain-containing protein</fullName>
    </recommendedName>
</protein>
<keyword evidence="3" id="KW-1185">Reference proteome</keyword>
<accession>A0A8J6BKZ4</accession>
<feature type="domain" description="CARD" evidence="1">
    <location>
        <begin position="1"/>
        <end position="90"/>
    </location>
</feature>
<reference evidence="2" key="1">
    <citation type="thesis" date="2020" institute="ProQuest LLC" country="789 East Eisenhower Parkway, Ann Arbor, MI, USA">
        <title>Comparative Genomics and Chromosome Evolution.</title>
        <authorList>
            <person name="Mudd A.B."/>
        </authorList>
    </citation>
    <scope>NUCLEOTIDE SEQUENCE</scope>
    <source>
        <strain evidence="2">HN-11 Male</strain>
        <tissue evidence="2">Kidney and liver</tissue>
    </source>
</reference>
<gene>
    <name evidence="2" type="ORF">GDO78_019286</name>
</gene>
<dbReference type="PROSITE" id="PS50209">
    <property type="entry name" value="CARD"/>
    <property type="match status" value="1"/>
</dbReference>